<evidence type="ECO:0000313" key="2">
    <source>
        <dbReference type="Proteomes" id="UP000005237"/>
    </source>
</evidence>
<keyword evidence="2" id="KW-1185">Reference proteome</keyword>
<proteinExistence type="predicted"/>
<name>A0A8R1ICX2_CAEJA</name>
<reference evidence="1" key="2">
    <citation type="submission" date="2022-06" db="UniProtKB">
        <authorList>
            <consortium name="EnsemblMetazoa"/>
        </authorList>
    </citation>
    <scope>IDENTIFICATION</scope>
    <source>
        <strain evidence="1">DF5081</strain>
    </source>
</reference>
<dbReference type="AlphaFoldDB" id="A0A8R1ICX2"/>
<reference evidence="2" key="1">
    <citation type="submission" date="2010-08" db="EMBL/GenBank/DDBJ databases">
        <authorList>
            <consortium name="Caenorhabditis japonica Sequencing Consortium"/>
            <person name="Wilson R.K."/>
        </authorList>
    </citation>
    <scope>NUCLEOTIDE SEQUENCE [LARGE SCALE GENOMIC DNA]</scope>
    <source>
        <strain evidence="2">DF5081</strain>
    </source>
</reference>
<sequence>MEFEPELLEVEYDAQKFERLAKDLKDRRNVSRSLQALFKMKLPHSLTEKCRIVSIIELYLYNDQYWENTMHLIRKLEAKQLAHDSREYAQKLKESRTYQVKWKEARLQKIEDLKWLDRMEERKNAVLFSFYCIYCVFNRVATSKRETSPTFFHAKIQNALKFNVRVKKVGGVSPVDVASRLKTQ</sequence>
<organism evidence="1 2">
    <name type="scientific">Caenorhabditis japonica</name>
    <dbReference type="NCBI Taxonomy" id="281687"/>
    <lineage>
        <taxon>Eukaryota</taxon>
        <taxon>Metazoa</taxon>
        <taxon>Ecdysozoa</taxon>
        <taxon>Nematoda</taxon>
        <taxon>Chromadorea</taxon>
        <taxon>Rhabditida</taxon>
        <taxon>Rhabditina</taxon>
        <taxon>Rhabditomorpha</taxon>
        <taxon>Rhabditoidea</taxon>
        <taxon>Rhabditidae</taxon>
        <taxon>Peloderinae</taxon>
        <taxon>Caenorhabditis</taxon>
    </lineage>
</organism>
<protein>
    <submittedName>
        <fullName evidence="1">Uncharacterized protein</fullName>
    </submittedName>
</protein>
<dbReference type="Proteomes" id="UP000005237">
    <property type="component" value="Unassembled WGS sequence"/>
</dbReference>
<dbReference type="EnsemblMetazoa" id="CJA26732.1">
    <property type="protein sequence ID" value="CJA26732.1"/>
    <property type="gene ID" value="WBGene00182304"/>
</dbReference>
<accession>A0A8R1ICX2</accession>
<evidence type="ECO:0000313" key="1">
    <source>
        <dbReference type="EnsemblMetazoa" id="CJA26732.1"/>
    </source>
</evidence>